<keyword evidence="3" id="KW-1185">Reference proteome</keyword>
<dbReference type="AlphaFoldDB" id="A0A0K8NX97"/>
<dbReference type="Gene3D" id="3.30.565.10">
    <property type="entry name" value="Histidine kinase-like ATPase, C-terminal domain"/>
    <property type="match status" value="1"/>
</dbReference>
<evidence type="ECO:0008006" key="4">
    <source>
        <dbReference type="Google" id="ProtNLM"/>
    </source>
</evidence>
<organism evidence="2 3">
    <name type="scientific">Piscinibacter sakaiensis</name>
    <name type="common">Ideonella sakaiensis</name>
    <dbReference type="NCBI Taxonomy" id="1547922"/>
    <lineage>
        <taxon>Bacteria</taxon>
        <taxon>Pseudomonadati</taxon>
        <taxon>Pseudomonadota</taxon>
        <taxon>Betaproteobacteria</taxon>
        <taxon>Burkholderiales</taxon>
        <taxon>Sphaerotilaceae</taxon>
        <taxon>Piscinibacter</taxon>
    </lineage>
</organism>
<dbReference type="InterPro" id="IPR036890">
    <property type="entry name" value="HATPase_C_sf"/>
</dbReference>
<proteinExistence type="predicted"/>
<sequence length="176" mass="18448">MPVSEEAAQLVQALVLYAVAEAQAGHVTRIEVQADADRFAVADDGRGHSVDRRVGAVPYLTVVYEQFDFPFGQADPGPVQLQGIGLSLINRRCSELLVEVVRGGQRVVTTYRAGRQVAQQREPAPAAARSGTRIAGRVAGGAPPREDVARALCDWLAAVQAACPGVALVGPGGPGR</sequence>
<dbReference type="Proteomes" id="UP000037660">
    <property type="component" value="Unassembled WGS sequence"/>
</dbReference>
<gene>
    <name evidence="2" type="ORF">ISF6_0566</name>
</gene>
<dbReference type="SUPFAM" id="SSF55874">
    <property type="entry name" value="ATPase domain of HSP90 chaperone/DNA topoisomerase II/histidine kinase"/>
    <property type="match status" value="1"/>
</dbReference>
<evidence type="ECO:0000313" key="2">
    <source>
        <dbReference type="EMBL" id="GAP35001.1"/>
    </source>
</evidence>
<dbReference type="STRING" id="1547922.ISF6_0566"/>
<protein>
    <recommendedName>
        <fullName evidence="4">Histidine kinase/HSP90-like ATPase domain-containing protein</fullName>
    </recommendedName>
</protein>
<reference evidence="3" key="1">
    <citation type="submission" date="2015-07" db="EMBL/GenBank/DDBJ databases">
        <title>Discovery of a poly(ethylene terephthalate assimilation.</title>
        <authorList>
            <person name="Yoshida S."/>
            <person name="Hiraga K."/>
            <person name="Takehana T."/>
            <person name="Taniguchi I."/>
            <person name="Yamaji H."/>
            <person name="Maeda Y."/>
            <person name="Toyohara K."/>
            <person name="Miyamoto K."/>
            <person name="Kimura Y."/>
            <person name="Oda K."/>
        </authorList>
    </citation>
    <scope>NUCLEOTIDE SEQUENCE [LARGE SCALE GENOMIC DNA]</scope>
    <source>
        <strain evidence="3">NBRC 110686 / TISTR 2288 / 201-F6</strain>
    </source>
</reference>
<reference evidence="2 3" key="2">
    <citation type="journal article" date="2016" name="Science">
        <title>A bacterium that degrades and assimilates poly(ethylene terephthalate).</title>
        <authorList>
            <person name="Yoshida S."/>
            <person name="Hiraga K."/>
            <person name="Takehana T."/>
            <person name="Taniguchi I."/>
            <person name="Yamaji H."/>
            <person name="Maeda Y."/>
            <person name="Toyohara K."/>
            <person name="Miyamoto K."/>
            <person name="Kimura Y."/>
            <person name="Oda K."/>
        </authorList>
    </citation>
    <scope>NUCLEOTIDE SEQUENCE [LARGE SCALE GENOMIC DNA]</scope>
    <source>
        <strain evidence="3">NBRC 110686 / TISTR 2288 / 201-F6</strain>
    </source>
</reference>
<evidence type="ECO:0000313" key="3">
    <source>
        <dbReference type="Proteomes" id="UP000037660"/>
    </source>
</evidence>
<accession>A0A0K8NX97</accession>
<name>A0A0K8NX97_PISS1</name>
<feature type="region of interest" description="Disordered" evidence="1">
    <location>
        <begin position="121"/>
        <end position="140"/>
    </location>
</feature>
<evidence type="ECO:0000256" key="1">
    <source>
        <dbReference type="SAM" id="MobiDB-lite"/>
    </source>
</evidence>
<dbReference type="EMBL" id="BBYR01000013">
    <property type="protein sequence ID" value="GAP35001.1"/>
    <property type="molecule type" value="Genomic_DNA"/>
</dbReference>
<comment type="caution">
    <text evidence="2">The sequence shown here is derived from an EMBL/GenBank/DDBJ whole genome shotgun (WGS) entry which is preliminary data.</text>
</comment>
<dbReference type="RefSeq" id="WP_197284577.1">
    <property type="nucleotide sequence ID" value="NZ_BBYR01000013.1"/>
</dbReference>